<dbReference type="RefSeq" id="WP_165928729.1">
    <property type="nucleotide sequence ID" value="NZ_CAWOLO010000009.1"/>
</dbReference>
<dbReference type="Proteomes" id="UP000255108">
    <property type="component" value="Unassembled WGS sequence"/>
</dbReference>
<dbReference type="CDD" id="cd06911">
    <property type="entry name" value="VirB9_CagX_TrbG"/>
    <property type="match status" value="1"/>
</dbReference>
<keyword evidence="2 3" id="KW-0732">Signal</keyword>
<evidence type="ECO:0000313" key="4">
    <source>
        <dbReference type="EMBL" id="STQ90097.1"/>
    </source>
</evidence>
<dbReference type="Pfam" id="PF03524">
    <property type="entry name" value="CagX"/>
    <property type="match status" value="1"/>
</dbReference>
<dbReference type="InterPro" id="IPR038161">
    <property type="entry name" value="VirB9/CagX/TrbG_C_sf"/>
</dbReference>
<comment type="similarity">
    <text evidence="1">Belongs to the TrbG/VirB9 family.</text>
</comment>
<evidence type="ECO:0000256" key="3">
    <source>
        <dbReference type="SAM" id="SignalP"/>
    </source>
</evidence>
<evidence type="ECO:0000256" key="2">
    <source>
        <dbReference type="ARBA" id="ARBA00022729"/>
    </source>
</evidence>
<gene>
    <name evidence="4" type="primary">virB9</name>
    <name evidence="5" type="ORF">EV682_109156</name>
    <name evidence="4" type="ORF">NCTC11159_01155</name>
</gene>
<dbReference type="AlphaFoldDB" id="A0A377Q5L5"/>
<sequence>MKKFLLATAIATLPLLTASYAFAEAKPNSFSADPRLIVYQFDKNNSYTVISAPNRVTNIQLSPDETLEMLILGDTVQWIPANTDTQVFLKPTKAGLSTSGQLVTSKRTYQLHLKSVEDSQTWFQRVSWNYPELIAYQRQVSAAKAQANELESSRIEQPIVERNIDIETLNFNYDVNGDADFKPSQIFDDGKSTWIKFSPRMQELPAMFMVDSDDRAVLVDYTQRADYYVLNRLVERALLKLGSQEVKIERGERGESRRVAPRMRSR</sequence>
<dbReference type="EMBL" id="UGHR01000001">
    <property type="protein sequence ID" value="STQ90097.1"/>
    <property type="molecule type" value="Genomic_DNA"/>
</dbReference>
<reference evidence="5 7" key="2">
    <citation type="submission" date="2019-03" db="EMBL/GenBank/DDBJ databases">
        <title>Genomic Encyclopedia of Type Strains, Phase IV (KMG-IV): sequencing the most valuable type-strain genomes for metagenomic binning, comparative biology and taxonomic classification.</title>
        <authorList>
            <person name="Goeker M."/>
        </authorList>
    </citation>
    <scope>NUCLEOTIDE SEQUENCE [LARGE SCALE GENOMIC DNA]</scope>
    <source>
        <strain evidence="5 7">DSM 3764</strain>
    </source>
</reference>
<name>A0A377Q5L5_9NEIS</name>
<dbReference type="EMBL" id="SMBT01000009">
    <property type="protein sequence ID" value="TCU84631.1"/>
    <property type="molecule type" value="Genomic_DNA"/>
</dbReference>
<evidence type="ECO:0000313" key="7">
    <source>
        <dbReference type="Proteomes" id="UP000295794"/>
    </source>
</evidence>
<evidence type="ECO:0000313" key="6">
    <source>
        <dbReference type="Proteomes" id="UP000255108"/>
    </source>
</evidence>
<feature type="signal peptide" evidence="3">
    <location>
        <begin position="1"/>
        <end position="23"/>
    </location>
</feature>
<dbReference type="InterPro" id="IPR010258">
    <property type="entry name" value="Conjugal_tfr_TrbG/VirB9/CagX"/>
</dbReference>
<accession>A0A377Q5L5</accession>
<dbReference type="Gene3D" id="2.60.40.2500">
    <property type="match status" value="1"/>
</dbReference>
<evidence type="ECO:0000256" key="1">
    <source>
        <dbReference type="ARBA" id="ARBA00006135"/>
    </source>
</evidence>
<dbReference type="InterPro" id="IPR033645">
    <property type="entry name" value="VirB9/CagX/TrbG_C"/>
</dbReference>
<evidence type="ECO:0000313" key="5">
    <source>
        <dbReference type="EMBL" id="TCU84631.1"/>
    </source>
</evidence>
<dbReference type="Proteomes" id="UP000295794">
    <property type="component" value="Unassembled WGS sequence"/>
</dbReference>
<organism evidence="4 6">
    <name type="scientific">Iodobacter fluviatilis</name>
    <dbReference type="NCBI Taxonomy" id="537"/>
    <lineage>
        <taxon>Bacteria</taxon>
        <taxon>Pseudomonadati</taxon>
        <taxon>Pseudomonadota</taxon>
        <taxon>Betaproteobacteria</taxon>
        <taxon>Neisseriales</taxon>
        <taxon>Chitinibacteraceae</taxon>
        <taxon>Iodobacter</taxon>
    </lineage>
</organism>
<reference evidence="4 6" key="1">
    <citation type="submission" date="2018-06" db="EMBL/GenBank/DDBJ databases">
        <authorList>
            <consortium name="Pathogen Informatics"/>
            <person name="Doyle S."/>
        </authorList>
    </citation>
    <scope>NUCLEOTIDE SEQUENCE [LARGE SCALE GENOMIC DNA]</scope>
    <source>
        <strain evidence="4 6">NCTC11159</strain>
    </source>
</reference>
<protein>
    <submittedName>
        <fullName evidence="4 5">type IV secretion system protein virB9</fullName>
    </submittedName>
</protein>
<proteinExistence type="inferred from homology"/>
<keyword evidence="7" id="KW-1185">Reference proteome</keyword>
<feature type="chain" id="PRO_5016837921" evidence="3">
    <location>
        <begin position="24"/>
        <end position="266"/>
    </location>
</feature>